<dbReference type="Proteomes" id="UP000886887">
    <property type="component" value="Unassembled WGS sequence"/>
</dbReference>
<dbReference type="Pfam" id="PF02776">
    <property type="entry name" value="TPP_enzyme_N"/>
    <property type="match status" value="1"/>
</dbReference>
<dbReference type="EMBL" id="DVFJ01000013">
    <property type="protein sequence ID" value="HIQ71544.1"/>
    <property type="molecule type" value="Genomic_DNA"/>
</dbReference>
<dbReference type="SUPFAM" id="SSF52467">
    <property type="entry name" value="DHS-like NAD/FAD-binding domain"/>
    <property type="match status" value="1"/>
</dbReference>
<evidence type="ECO:0000313" key="17">
    <source>
        <dbReference type="Proteomes" id="UP000886887"/>
    </source>
</evidence>
<dbReference type="GO" id="GO:0000287">
    <property type="term" value="F:magnesium ion binding"/>
    <property type="evidence" value="ECO:0007669"/>
    <property type="project" value="UniProtKB-UniRule"/>
</dbReference>
<evidence type="ECO:0000256" key="2">
    <source>
        <dbReference type="ARBA" id="ARBA00005025"/>
    </source>
</evidence>
<reference evidence="16" key="1">
    <citation type="submission" date="2020-10" db="EMBL/GenBank/DDBJ databases">
        <authorList>
            <person name="Gilroy R."/>
        </authorList>
    </citation>
    <scope>NUCLEOTIDE SEQUENCE</scope>
    <source>
        <strain evidence="16">ChiSxjej2B14-6234</strain>
    </source>
</reference>
<dbReference type="NCBIfam" id="TIGR00118">
    <property type="entry name" value="acolac_lg"/>
    <property type="match status" value="1"/>
</dbReference>
<comment type="cofactor">
    <cofactor evidence="12">
        <name>Mg(2+)</name>
        <dbReference type="ChEBI" id="CHEBI:18420"/>
    </cofactor>
    <text evidence="12">Binds 1 Mg(2+) ion per subunit.</text>
</comment>
<feature type="domain" description="Thiamine pyrophosphate enzyme TPP-binding" evidence="14">
    <location>
        <begin position="394"/>
        <end position="541"/>
    </location>
</feature>
<evidence type="ECO:0000256" key="6">
    <source>
        <dbReference type="ARBA" id="ARBA00022679"/>
    </source>
</evidence>
<comment type="pathway">
    <text evidence="2 12">Amino-acid biosynthesis; L-valine biosynthesis; L-valine from pyruvate: step 1/4.</text>
</comment>
<evidence type="ECO:0000259" key="15">
    <source>
        <dbReference type="Pfam" id="PF02776"/>
    </source>
</evidence>
<dbReference type="Gene3D" id="3.40.50.970">
    <property type="match status" value="2"/>
</dbReference>
<dbReference type="Pfam" id="PF02775">
    <property type="entry name" value="TPP_enzyme_C"/>
    <property type="match status" value="1"/>
</dbReference>
<keyword evidence="5 12" id="KW-0028">Amino-acid biosynthesis</keyword>
<dbReference type="InterPro" id="IPR012846">
    <property type="entry name" value="Acetolactate_synth_lsu"/>
</dbReference>
<dbReference type="InterPro" id="IPR012000">
    <property type="entry name" value="Thiamin_PyroP_enz_cen_dom"/>
</dbReference>
<dbReference type="FunFam" id="3.40.50.970:FF:000007">
    <property type="entry name" value="Acetolactate synthase"/>
    <property type="match status" value="1"/>
</dbReference>
<dbReference type="PANTHER" id="PTHR18968:SF13">
    <property type="entry name" value="ACETOLACTATE SYNTHASE CATALYTIC SUBUNIT, MITOCHONDRIAL"/>
    <property type="match status" value="1"/>
</dbReference>
<evidence type="ECO:0000256" key="7">
    <source>
        <dbReference type="ARBA" id="ARBA00022723"/>
    </source>
</evidence>
<feature type="domain" description="Thiamine pyrophosphate enzyme central" evidence="13">
    <location>
        <begin position="211"/>
        <end position="343"/>
    </location>
</feature>
<dbReference type="GO" id="GO:0009099">
    <property type="term" value="P:L-valine biosynthetic process"/>
    <property type="evidence" value="ECO:0007669"/>
    <property type="project" value="TreeGrafter"/>
</dbReference>
<dbReference type="InterPro" id="IPR029035">
    <property type="entry name" value="DHS-like_NAD/FAD-binding_dom"/>
</dbReference>
<dbReference type="Pfam" id="PF00205">
    <property type="entry name" value="TPP_enzyme_M"/>
    <property type="match status" value="1"/>
</dbReference>
<dbReference type="InterPro" id="IPR011766">
    <property type="entry name" value="TPP_enzyme_TPP-bd"/>
</dbReference>
<feature type="domain" description="Thiamine pyrophosphate enzyme N-terminal TPP-binding" evidence="15">
    <location>
        <begin position="5"/>
        <end position="119"/>
    </location>
</feature>
<evidence type="ECO:0000256" key="12">
    <source>
        <dbReference type="RuleBase" id="RU003591"/>
    </source>
</evidence>
<keyword evidence="10 12" id="KW-0100">Branched-chain amino acid biosynthesis</keyword>
<dbReference type="PANTHER" id="PTHR18968">
    <property type="entry name" value="THIAMINE PYROPHOSPHATE ENZYMES"/>
    <property type="match status" value="1"/>
</dbReference>
<accession>A0A9D0Z9N9</accession>
<comment type="similarity">
    <text evidence="3 12">Belongs to the TPP enzyme family.</text>
</comment>
<protein>
    <recommendedName>
        <fullName evidence="4 12">Acetolactate synthase</fullName>
        <ecNumber evidence="4 12">2.2.1.6</ecNumber>
    </recommendedName>
</protein>
<evidence type="ECO:0000256" key="3">
    <source>
        <dbReference type="ARBA" id="ARBA00007812"/>
    </source>
</evidence>
<evidence type="ECO:0000256" key="9">
    <source>
        <dbReference type="ARBA" id="ARBA00023052"/>
    </source>
</evidence>
<dbReference type="InterPro" id="IPR029061">
    <property type="entry name" value="THDP-binding"/>
</dbReference>
<dbReference type="GO" id="GO:0030976">
    <property type="term" value="F:thiamine pyrophosphate binding"/>
    <property type="evidence" value="ECO:0007669"/>
    <property type="project" value="UniProtKB-UniRule"/>
</dbReference>
<dbReference type="InterPro" id="IPR039368">
    <property type="entry name" value="AHAS_TPP"/>
</dbReference>
<reference evidence="16" key="2">
    <citation type="journal article" date="2021" name="PeerJ">
        <title>Extensive microbial diversity within the chicken gut microbiome revealed by metagenomics and culture.</title>
        <authorList>
            <person name="Gilroy R."/>
            <person name="Ravi A."/>
            <person name="Getino M."/>
            <person name="Pursley I."/>
            <person name="Horton D.L."/>
            <person name="Alikhan N.F."/>
            <person name="Baker D."/>
            <person name="Gharbi K."/>
            <person name="Hall N."/>
            <person name="Watson M."/>
            <person name="Adriaenssens E.M."/>
            <person name="Foster-Nyarko E."/>
            <person name="Jarju S."/>
            <person name="Secka A."/>
            <person name="Antonio M."/>
            <person name="Oren A."/>
            <person name="Chaudhuri R.R."/>
            <person name="La Ragione R."/>
            <person name="Hildebrand F."/>
            <person name="Pallen M.J."/>
        </authorList>
    </citation>
    <scope>NUCLEOTIDE SEQUENCE</scope>
    <source>
        <strain evidence="16">ChiSxjej2B14-6234</strain>
    </source>
</reference>
<gene>
    <name evidence="16" type="primary">ilvB</name>
    <name evidence="16" type="ORF">IAB73_04960</name>
</gene>
<keyword evidence="7 12" id="KW-0479">Metal-binding</keyword>
<dbReference type="GO" id="GO:0003984">
    <property type="term" value="F:acetolactate synthase activity"/>
    <property type="evidence" value="ECO:0007669"/>
    <property type="project" value="UniProtKB-EC"/>
</dbReference>
<comment type="caution">
    <text evidence="16">The sequence shown here is derived from an EMBL/GenBank/DDBJ whole genome shotgun (WGS) entry which is preliminary data.</text>
</comment>
<dbReference type="GO" id="GO:0009097">
    <property type="term" value="P:isoleucine biosynthetic process"/>
    <property type="evidence" value="ECO:0007669"/>
    <property type="project" value="TreeGrafter"/>
</dbReference>
<evidence type="ECO:0000259" key="14">
    <source>
        <dbReference type="Pfam" id="PF02775"/>
    </source>
</evidence>
<dbReference type="GO" id="GO:0005948">
    <property type="term" value="C:acetolactate synthase complex"/>
    <property type="evidence" value="ECO:0007669"/>
    <property type="project" value="TreeGrafter"/>
</dbReference>
<evidence type="ECO:0000256" key="8">
    <source>
        <dbReference type="ARBA" id="ARBA00022842"/>
    </source>
</evidence>
<evidence type="ECO:0000313" key="16">
    <source>
        <dbReference type="EMBL" id="HIQ71544.1"/>
    </source>
</evidence>
<proteinExistence type="inferred from homology"/>
<dbReference type="EC" id="2.2.1.6" evidence="4 12"/>
<evidence type="ECO:0000256" key="11">
    <source>
        <dbReference type="ARBA" id="ARBA00048670"/>
    </source>
</evidence>
<dbReference type="FunFam" id="3.40.50.1220:FF:000008">
    <property type="entry name" value="Acetolactate synthase"/>
    <property type="match status" value="1"/>
</dbReference>
<keyword evidence="8 12" id="KW-0460">Magnesium</keyword>
<evidence type="ECO:0000259" key="13">
    <source>
        <dbReference type="Pfam" id="PF00205"/>
    </source>
</evidence>
<comment type="cofactor">
    <cofactor evidence="12">
        <name>thiamine diphosphate</name>
        <dbReference type="ChEBI" id="CHEBI:58937"/>
    </cofactor>
    <text evidence="12">Binds 1 thiamine pyrophosphate per subunit.</text>
</comment>
<keyword evidence="9 12" id="KW-0786">Thiamine pyrophosphate</keyword>
<keyword evidence="6 12" id="KW-0808">Transferase</keyword>
<name>A0A9D0Z9N9_9FIRM</name>
<evidence type="ECO:0000256" key="4">
    <source>
        <dbReference type="ARBA" id="ARBA00013145"/>
    </source>
</evidence>
<dbReference type="CDD" id="cd02015">
    <property type="entry name" value="TPP_AHAS"/>
    <property type="match status" value="1"/>
</dbReference>
<organism evidence="16 17">
    <name type="scientific">Candidatus Onthenecus intestinigallinarum</name>
    <dbReference type="NCBI Taxonomy" id="2840875"/>
    <lineage>
        <taxon>Bacteria</taxon>
        <taxon>Bacillati</taxon>
        <taxon>Bacillota</taxon>
        <taxon>Clostridia</taxon>
        <taxon>Eubacteriales</taxon>
        <taxon>Candidatus Onthenecus</taxon>
    </lineage>
</organism>
<dbReference type="Gene3D" id="3.40.50.1220">
    <property type="entry name" value="TPP-binding domain"/>
    <property type="match status" value="1"/>
</dbReference>
<dbReference type="CDD" id="cd07035">
    <property type="entry name" value="TPP_PYR_POX_like"/>
    <property type="match status" value="1"/>
</dbReference>
<evidence type="ECO:0000256" key="1">
    <source>
        <dbReference type="ARBA" id="ARBA00004974"/>
    </source>
</evidence>
<comment type="catalytic activity">
    <reaction evidence="11 12">
        <text>2 pyruvate + H(+) = (2S)-2-acetolactate + CO2</text>
        <dbReference type="Rhea" id="RHEA:25249"/>
        <dbReference type="ChEBI" id="CHEBI:15361"/>
        <dbReference type="ChEBI" id="CHEBI:15378"/>
        <dbReference type="ChEBI" id="CHEBI:16526"/>
        <dbReference type="ChEBI" id="CHEBI:58476"/>
        <dbReference type="EC" id="2.2.1.6"/>
    </reaction>
</comment>
<dbReference type="InterPro" id="IPR012001">
    <property type="entry name" value="Thiamin_PyroP_enz_TPP-bd_dom"/>
</dbReference>
<comment type="pathway">
    <text evidence="1 12">Amino-acid biosynthesis; L-isoleucine biosynthesis; L-isoleucine from 2-oxobutanoate: step 1/4.</text>
</comment>
<dbReference type="InterPro" id="IPR045229">
    <property type="entry name" value="TPP_enz"/>
</dbReference>
<sequence>MKLCGAAILIECLIEQGVQTLFGFPGGAVLPIYDELYKREDRISHILTAHEQHAGHAADGYARATGRTGVCLATSGPGATNLVTAIATAYMDSSPVVFLTGNVPQQLMGTDSFQEADILGITMSITKHSWLVTDVRKLAQTVREAFFIAKSGRPGPVLIDIPKDVQIAECEYEPASGQALIPNYSPDHPALQLQPYGKQLEEYKRRVTPYLERACELIQAAQRPLIYAGGGVTDAASELKALSERMDAPVANTLMGLGTIDPQSPMSLGMVGMHGTHAANIAMQRCDLLLAVGVRFSDRALGNAEAFAPGAKVIHIDLDRAEINKNVSTTLHITGHARVVLELLCERLPAQHHADWVRQAGSMRENYLQNDLFEPRNVLHALHEAAGDMTVATDVGQHQMWTAQHFPFSRPRQLITSGGLGTMGFGFGAAIGASVGTGKPVVLVTGDGSFRMNLTELSTAQHYGVPVIIVLFNNGTLGMVRQWQTLFFSKHYSQTTLDRGPDFMKLAEAYGLAGWRVQTLDAFRQAIAQALDAGRPCIVECMLGIDEMVAPMVAPGAPIDSFCLN</sequence>
<dbReference type="SUPFAM" id="SSF52518">
    <property type="entry name" value="Thiamin diphosphate-binding fold (THDP-binding)"/>
    <property type="match status" value="2"/>
</dbReference>
<dbReference type="GO" id="GO:0050660">
    <property type="term" value="F:flavin adenine dinucleotide binding"/>
    <property type="evidence" value="ECO:0007669"/>
    <property type="project" value="InterPro"/>
</dbReference>
<evidence type="ECO:0000256" key="10">
    <source>
        <dbReference type="ARBA" id="ARBA00023304"/>
    </source>
</evidence>
<evidence type="ECO:0000256" key="5">
    <source>
        <dbReference type="ARBA" id="ARBA00022605"/>
    </source>
</evidence>
<dbReference type="AlphaFoldDB" id="A0A9D0Z9N9"/>